<proteinExistence type="predicted"/>
<dbReference type="PROSITE" id="PS51318">
    <property type="entry name" value="TAT"/>
    <property type="match status" value="1"/>
</dbReference>
<dbReference type="InterPro" id="IPR015421">
    <property type="entry name" value="PyrdxlP-dep_Trfase_major"/>
</dbReference>
<organism evidence="3 4">
    <name type="scientific">Wenjunlia vitaminophila</name>
    <name type="common">Streptomyces vitaminophilus</name>
    <dbReference type="NCBI Taxonomy" id="76728"/>
    <lineage>
        <taxon>Bacteria</taxon>
        <taxon>Bacillati</taxon>
        <taxon>Actinomycetota</taxon>
        <taxon>Actinomycetes</taxon>
        <taxon>Kitasatosporales</taxon>
        <taxon>Streptomycetaceae</taxon>
        <taxon>Wenjunlia</taxon>
    </lineage>
</organism>
<dbReference type="SUPFAM" id="SSF53383">
    <property type="entry name" value="PLP-dependent transferases"/>
    <property type="match status" value="1"/>
</dbReference>
<reference evidence="3 4" key="1">
    <citation type="submission" date="2015-10" db="EMBL/GenBank/DDBJ databases">
        <title>Draft genome sequence of pyrrolomycin-producing Streptomyces vitaminophilus.</title>
        <authorList>
            <person name="Graham D.E."/>
            <person name="Mahan K.M."/>
            <person name="Klingeman D.M."/>
            <person name="Hettich R.L."/>
            <person name="Parry R.J."/>
        </authorList>
    </citation>
    <scope>NUCLEOTIDE SEQUENCE [LARGE SCALE GENOMIC DNA]</scope>
    <source>
        <strain evidence="3 4">ATCC 31673</strain>
    </source>
</reference>
<dbReference type="Pfam" id="PF00266">
    <property type="entry name" value="Aminotran_5"/>
    <property type="match status" value="1"/>
</dbReference>
<keyword evidence="4" id="KW-1185">Reference proteome</keyword>
<dbReference type="Gene3D" id="3.90.1150.10">
    <property type="entry name" value="Aspartate Aminotransferase, domain 1"/>
    <property type="match status" value="1"/>
</dbReference>
<dbReference type="STRING" id="76728.AQ490_00035"/>
<name>A0A0T6LYL3_WENVI</name>
<dbReference type="InterPro" id="IPR000192">
    <property type="entry name" value="Aminotrans_V_dom"/>
</dbReference>
<accession>A0A0T6LYL3</accession>
<keyword evidence="1" id="KW-0663">Pyridoxal phosphate</keyword>
<evidence type="ECO:0000256" key="1">
    <source>
        <dbReference type="ARBA" id="ARBA00022898"/>
    </source>
</evidence>
<feature type="domain" description="Aminotransferase class V" evidence="2">
    <location>
        <begin position="103"/>
        <end position="299"/>
    </location>
</feature>
<dbReference type="EMBL" id="LLZU01000001">
    <property type="protein sequence ID" value="KRV51211.1"/>
    <property type="molecule type" value="Genomic_DNA"/>
</dbReference>
<dbReference type="PANTHER" id="PTHR43092:SF6">
    <property type="entry name" value="BLR1280 PROTEIN"/>
    <property type="match status" value="1"/>
</dbReference>
<comment type="caution">
    <text evidence="3">The sequence shown here is derived from an EMBL/GenBank/DDBJ whole genome shotgun (WGS) entry which is preliminary data.</text>
</comment>
<dbReference type="OrthoDB" id="250246at2"/>
<dbReference type="Proteomes" id="UP000050867">
    <property type="component" value="Unassembled WGS sequence"/>
</dbReference>
<dbReference type="PANTHER" id="PTHR43092">
    <property type="entry name" value="L-CYSTEINE DESULFHYDRASE"/>
    <property type="match status" value="1"/>
</dbReference>
<dbReference type="AlphaFoldDB" id="A0A0T6LYL3"/>
<evidence type="ECO:0000313" key="3">
    <source>
        <dbReference type="EMBL" id="KRV51211.1"/>
    </source>
</evidence>
<sequence>MALPRLHARTSTPRSALGVSRRGFVGLLGAGAATAGVGAVAGAPLAHAATPSGSGLTSASLPAPSSPAYWDAVRRLFMLDKDILFMNVGTVGSPPREVLDRVDNVHREVAAGAIAAYSNFADVREVAARGYGCDPDELVVSHNTSDGMSKIIAGLALKEGDEILTTNHEHSGGNVPMALARDRLGVVIKRVALPVGNDQRAEDYVALFRKAITSRTKVLLFSAPTYKTGTMLPIRMLAKLAQEYGLTTVVDGAHIPGMMAYDFHELGVDFLAGSAAKWQCGPGGTGILYIRNKVIAAHNPNPLPEFWPVVSSGYPSEGGRPARSNGPTASYDIAADLQSVGNGSLAVMAGVREVCEVWDRIGRQRIQDHVLGLSSHLRELVVERWGVKSLYSPKDDPRLVCALTSFAPFSDPRDVFDGQKTTKLVQRLKDEYGIVIRTSDFPVIGSAKPHSVIRVSTHLFHQKADVERVVNALWTLSRDMS</sequence>
<dbReference type="InterPro" id="IPR015422">
    <property type="entry name" value="PyrdxlP-dep_Trfase_small"/>
</dbReference>
<dbReference type="eggNOG" id="COG0520">
    <property type="taxonomic scope" value="Bacteria"/>
</dbReference>
<evidence type="ECO:0000313" key="4">
    <source>
        <dbReference type="Proteomes" id="UP000050867"/>
    </source>
</evidence>
<protein>
    <recommendedName>
        <fullName evidence="2">Aminotransferase class V domain-containing protein</fullName>
    </recommendedName>
</protein>
<evidence type="ECO:0000259" key="2">
    <source>
        <dbReference type="Pfam" id="PF00266"/>
    </source>
</evidence>
<dbReference type="Gene3D" id="3.40.640.10">
    <property type="entry name" value="Type I PLP-dependent aspartate aminotransferase-like (Major domain)"/>
    <property type="match status" value="1"/>
</dbReference>
<gene>
    <name evidence="3" type="ORF">AQ490_00035</name>
</gene>
<dbReference type="InterPro" id="IPR006311">
    <property type="entry name" value="TAT_signal"/>
</dbReference>
<dbReference type="RefSeq" id="WP_018383346.1">
    <property type="nucleotide sequence ID" value="NZ_LLZU01000001.1"/>
</dbReference>
<dbReference type="InterPro" id="IPR015424">
    <property type="entry name" value="PyrdxlP-dep_Trfase"/>
</dbReference>